<dbReference type="PANTHER" id="PTHR22916:SF3">
    <property type="entry name" value="UDP-GLCNAC:BETAGAL BETA-1,3-N-ACETYLGLUCOSAMINYLTRANSFERASE-LIKE PROTEIN 1"/>
    <property type="match status" value="1"/>
</dbReference>
<dbReference type="PANTHER" id="PTHR22916">
    <property type="entry name" value="GLYCOSYLTRANSFERASE"/>
    <property type="match status" value="1"/>
</dbReference>
<evidence type="ECO:0000313" key="3">
    <source>
        <dbReference type="Proteomes" id="UP001204144"/>
    </source>
</evidence>
<keyword evidence="3" id="KW-1185">Reference proteome</keyword>
<dbReference type="RefSeq" id="WP_255036682.1">
    <property type="nucleotide sequence ID" value="NZ_RJUF01000017.1"/>
</dbReference>
<gene>
    <name evidence="2" type="ORF">EGI31_08035</name>
</gene>
<sequence length="342" mass="40452">MSIPLISVILPVFNAEKYIFKAVSSILNQTLKDFELLIYDDGSSDSSIDILRGFNDSRVIIYSDGANLGYIKRLNFLIQQSKGEYIARMDADDICHPERLQRQFEYLQKHSECDVLGTRSKTFFYNPFLGFSHSLPLNKNQIEAYCLFDSPMVHPSVIIRRSLISKGLYNYREEFYPAEDFDLWARLITKQVVLVNLNKNLIYYRRHNTQTSVVRRDLADSNSFKIRKSYLEYFLKRKLTENESSALKSVFLQRESANLETWIVFIKLYTELYEMFFLEKESREVISTKVYEMIFFSRNPYIKEILKVYNTSSLVKQHTQLSIHLVNYKLELFLKKIFKSFI</sequence>
<reference evidence="2 3" key="1">
    <citation type="submission" date="2018-11" db="EMBL/GenBank/DDBJ databases">
        <title>Novel bacteria species description.</title>
        <authorList>
            <person name="Han J.-H."/>
        </authorList>
    </citation>
    <scope>NUCLEOTIDE SEQUENCE [LARGE SCALE GENOMIC DNA]</scope>
    <source>
        <strain evidence="2 3">KCTC23259</strain>
    </source>
</reference>
<dbReference type="Proteomes" id="UP001204144">
    <property type="component" value="Unassembled WGS sequence"/>
</dbReference>
<name>A0AAE3H0T9_9BACT</name>
<dbReference type="Pfam" id="PF00535">
    <property type="entry name" value="Glycos_transf_2"/>
    <property type="match status" value="1"/>
</dbReference>
<dbReference type="GO" id="GO:0016758">
    <property type="term" value="F:hexosyltransferase activity"/>
    <property type="evidence" value="ECO:0007669"/>
    <property type="project" value="UniProtKB-ARBA"/>
</dbReference>
<dbReference type="InterPro" id="IPR029044">
    <property type="entry name" value="Nucleotide-diphossugar_trans"/>
</dbReference>
<dbReference type="SUPFAM" id="SSF53448">
    <property type="entry name" value="Nucleotide-diphospho-sugar transferases"/>
    <property type="match status" value="1"/>
</dbReference>
<evidence type="ECO:0000259" key="1">
    <source>
        <dbReference type="Pfam" id="PF00535"/>
    </source>
</evidence>
<comment type="caution">
    <text evidence="2">The sequence shown here is derived from an EMBL/GenBank/DDBJ whole genome shotgun (WGS) entry which is preliminary data.</text>
</comment>
<organism evidence="2 3">
    <name type="scientific">Lacihabitans soyangensis</name>
    <dbReference type="NCBI Taxonomy" id="869394"/>
    <lineage>
        <taxon>Bacteria</taxon>
        <taxon>Pseudomonadati</taxon>
        <taxon>Bacteroidota</taxon>
        <taxon>Cytophagia</taxon>
        <taxon>Cytophagales</taxon>
        <taxon>Leadbetterellaceae</taxon>
        <taxon>Lacihabitans</taxon>
    </lineage>
</organism>
<dbReference type="Gene3D" id="3.90.550.10">
    <property type="entry name" value="Spore Coat Polysaccharide Biosynthesis Protein SpsA, Chain A"/>
    <property type="match status" value="1"/>
</dbReference>
<proteinExistence type="predicted"/>
<dbReference type="EMBL" id="RJUF01000017">
    <property type="protein sequence ID" value="MCP9762904.1"/>
    <property type="molecule type" value="Genomic_DNA"/>
</dbReference>
<feature type="domain" description="Glycosyltransferase 2-like" evidence="1">
    <location>
        <begin position="7"/>
        <end position="132"/>
    </location>
</feature>
<protein>
    <submittedName>
        <fullName evidence="2">Glycosyltransferase</fullName>
    </submittedName>
</protein>
<dbReference type="AlphaFoldDB" id="A0AAE3H0T9"/>
<accession>A0AAE3H0T9</accession>
<evidence type="ECO:0000313" key="2">
    <source>
        <dbReference type="EMBL" id="MCP9762904.1"/>
    </source>
</evidence>
<dbReference type="InterPro" id="IPR001173">
    <property type="entry name" value="Glyco_trans_2-like"/>
</dbReference>